<dbReference type="PANTHER" id="PTHR11177:SF390">
    <property type="entry name" value="CHITINASE 11"/>
    <property type="match status" value="1"/>
</dbReference>
<keyword evidence="3" id="KW-1185">Reference proteome</keyword>
<dbReference type="Gene3D" id="3.20.20.80">
    <property type="entry name" value="Glycosidases"/>
    <property type="match status" value="1"/>
</dbReference>
<evidence type="ECO:0000313" key="3">
    <source>
        <dbReference type="Proteomes" id="UP000015104"/>
    </source>
</evidence>
<organism evidence="2 3">
    <name type="scientific">Tetranychus urticae</name>
    <name type="common">Two-spotted spider mite</name>
    <dbReference type="NCBI Taxonomy" id="32264"/>
    <lineage>
        <taxon>Eukaryota</taxon>
        <taxon>Metazoa</taxon>
        <taxon>Ecdysozoa</taxon>
        <taxon>Arthropoda</taxon>
        <taxon>Chelicerata</taxon>
        <taxon>Arachnida</taxon>
        <taxon>Acari</taxon>
        <taxon>Acariformes</taxon>
        <taxon>Trombidiformes</taxon>
        <taxon>Prostigmata</taxon>
        <taxon>Eleutherengona</taxon>
        <taxon>Raphignathae</taxon>
        <taxon>Tetranychoidea</taxon>
        <taxon>Tetranychidae</taxon>
        <taxon>Tetranychus</taxon>
    </lineage>
</organism>
<sequence>MALFFDEVCKFWLKQKISVRKLILGVPTFARTFNLAYPFGQGFNSPSVGPGLGKGQLNYTKVCEFLSDGGISEFDEKGMVPFAHRNYDWISYENERSLSIKSRYAASRKMGGVMTYALNYDDWTGTCRDSKSFPLLRAVSSTLKLAQMSTFKN</sequence>
<evidence type="ECO:0000259" key="1">
    <source>
        <dbReference type="PROSITE" id="PS51910"/>
    </source>
</evidence>
<dbReference type="EMBL" id="CAEY01001106">
    <property type="status" value="NOT_ANNOTATED_CDS"/>
    <property type="molecule type" value="Genomic_DNA"/>
</dbReference>
<feature type="domain" description="GH18" evidence="1">
    <location>
        <begin position="1"/>
        <end position="146"/>
    </location>
</feature>
<dbReference type="GO" id="GO:0004568">
    <property type="term" value="F:chitinase activity"/>
    <property type="evidence" value="ECO:0007669"/>
    <property type="project" value="TreeGrafter"/>
</dbReference>
<evidence type="ECO:0000313" key="2">
    <source>
        <dbReference type="EnsemblMetazoa" id="tetur03g00270.1"/>
    </source>
</evidence>
<proteinExistence type="predicted"/>
<dbReference type="eggNOG" id="KOG2806">
    <property type="taxonomic scope" value="Eukaryota"/>
</dbReference>
<dbReference type="GO" id="GO:0008061">
    <property type="term" value="F:chitin binding"/>
    <property type="evidence" value="ECO:0007669"/>
    <property type="project" value="TreeGrafter"/>
</dbReference>
<reference evidence="3" key="1">
    <citation type="submission" date="2011-08" db="EMBL/GenBank/DDBJ databases">
        <authorList>
            <person name="Rombauts S."/>
        </authorList>
    </citation>
    <scope>NUCLEOTIDE SEQUENCE</scope>
    <source>
        <strain evidence="3">London</strain>
    </source>
</reference>
<name>T1JYG3_TETUR</name>
<dbReference type="SUPFAM" id="SSF54556">
    <property type="entry name" value="Chitinase insertion domain"/>
    <property type="match status" value="1"/>
</dbReference>
<dbReference type="GO" id="GO:0005975">
    <property type="term" value="P:carbohydrate metabolic process"/>
    <property type="evidence" value="ECO:0007669"/>
    <property type="project" value="InterPro"/>
</dbReference>
<dbReference type="EnsemblMetazoa" id="tetur03g00270.1">
    <property type="protein sequence ID" value="tetur03g00270.1"/>
    <property type="gene ID" value="tetur03g00270"/>
</dbReference>
<dbReference type="HOGENOM" id="CLU_002833_10_0_1"/>
<accession>T1JYG3</accession>
<dbReference type="InterPro" id="IPR017853">
    <property type="entry name" value="GH"/>
</dbReference>
<dbReference type="PANTHER" id="PTHR11177">
    <property type="entry name" value="CHITINASE"/>
    <property type="match status" value="1"/>
</dbReference>
<dbReference type="GO" id="GO:0006032">
    <property type="term" value="P:chitin catabolic process"/>
    <property type="evidence" value="ECO:0007669"/>
    <property type="project" value="TreeGrafter"/>
</dbReference>
<dbReference type="InterPro" id="IPR050314">
    <property type="entry name" value="Glycosyl_Hydrlase_18"/>
</dbReference>
<dbReference type="STRING" id="32264.T1JYG3"/>
<dbReference type="InterPro" id="IPR029070">
    <property type="entry name" value="Chitinase_insertion_sf"/>
</dbReference>
<dbReference type="SUPFAM" id="SSF51445">
    <property type="entry name" value="(Trans)glycosidases"/>
    <property type="match status" value="1"/>
</dbReference>
<protein>
    <recommendedName>
        <fullName evidence="1">GH18 domain-containing protein</fullName>
    </recommendedName>
</protein>
<reference evidence="2" key="2">
    <citation type="submission" date="2015-06" db="UniProtKB">
        <authorList>
            <consortium name="EnsemblMetazoa"/>
        </authorList>
    </citation>
    <scope>IDENTIFICATION</scope>
</reference>
<dbReference type="Gene3D" id="3.10.50.10">
    <property type="match status" value="1"/>
</dbReference>
<dbReference type="Proteomes" id="UP000015104">
    <property type="component" value="Unassembled WGS sequence"/>
</dbReference>
<dbReference type="InterPro" id="IPR001223">
    <property type="entry name" value="Glyco_hydro18_cat"/>
</dbReference>
<dbReference type="GO" id="GO:0005576">
    <property type="term" value="C:extracellular region"/>
    <property type="evidence" value="ECO:0007669"/>
    <property type="project" value="TreeGrafter"/>
</dbReference>
<dbReference type="Pfam" id="PF00704">
    <property type="entry name" value="Glyco_hydro_18"/>
    <property type="match status" value="1"/>
</dbReference>
<dbReference type="PROSITE" id="PS51910">
    <property type="entry name" value="GH18_2"/>
    <property type="match status" value="1"/>
</dbReference>
<dbReference type="AlphaFoldDB" id="T1JYG3"/>